<accession>A0A4Y2QSI5</accession>
<evidence type="ECO:0000313" key="2">
    <source>
        <dbReference type="Proteomes" id="UP000499080"/>
    </source>
</evidence>
<sequence>MICDVSEAYKKRTPKCCYEDCKSVSGTRTQSSRDNSGKSFCPVLWKQTSSNIYLRLRPASSTEKRSRIATASSLNPTLFFIALAFCYPSSQDALLPISPNIDISLFLFYNIPFRNQENGSRPWRFQEMEGKKSRAVSSRSRDPLRRFTLPPAAAITNLWYGMQDLDGWG</sequence>
<dbReference type="EMBL" id="BGPR01014711">
    <property type="protein sequence ID" value="GBN66362.1"/>
    <property type="molecule type" value="Genomic_DNA"/>
</dbReference>
<dbReference type="OrthoDB" id="10556448at2759"/>
<reference evidence="1 2" key="1">
    <citation type="journal article" date="2019" name="Sci. Rep.">
        <title>Orb-weaving spider Araneus ventricosus genome elucidates the spidroin gene catalogue.</title>
        <authorList>
            <person name="Kono N."/>
            <person name="Nakamura H."/>
            <person name="Ohtoshi R."/>
            <person name="Moran D.A.P."/>
            <person name="Shinohara A."/>
            <person name="Yoshida Y."/>
            <person name="Fujiwara M."/>
            <person name="Mori M."/>
            <person name="Tomita M."/>
            <person name="Arakawa K."/>
        </authorList>
    </citation>
    <scope>NUCLEOTIDE SEQUENCE [LARGE SCALE GENOMIC DNA]</scope>
</reference>
<organism evidence="1 2">
    <name type="scientific">Araneus ventricosus</name>
    <name type="common">Orbweaver spider</name>
    <name type="synonym">Epeira ventricosa</name>
    <dbReference type="NCBI Taxonomy" id="182803"/>
    <lineage>
        <taxon>Eukaryota</taxon>
        <taxon>Metazoa</taxon>
        <taxon>Ecdysozoa</taxon>
        <taxon>Arthropoda</taxon>
        <taxon>Chelicerata</taxon>
        <taxon>Arachnida</taxon>
        <taxon>Araneae</taxon>
        <taxon>Araneomorphae</taxon>
        <taxon>Entelegynae</taxon>
        <taxon>Araneoidea</taxon>
        <taxon>Araneidae</taxon>
        <taxon>Araneus</taxon>
    </lineage>
</organism>
<comment type="caution">
    <text evidence="1">The sequence shown here is derived from an EMBL/GenBank/DDBJ whole genome shotgun (WGS) entry which is preliminary data.</text>
</comment>
<keyword evidence="2" id="KW-1185">Reference proteome</keyword>
<dbReference type="AlphaFoldDB" id="A0A4Y2QSI5"/>
<name>A0A4Y2QSI5_ARAVE</name>
<dbReference type="Proteomes" id="UP000499080">
    <property type="component" value="Unassembled WGS sequence"/>
</dbReference>
<evidence type="ECO:0000313" key="1">
    <source>
        <dbReference type="EMBL" id="GBN66362.1"/>
    </source>
</evidence>
<gene>
    <name evidence="1" type="ORF">AVEN_150390_1</name>
</gene>
<proteinExistence type="predicted"/>
<protein>
    <submittedName>
        <fullName evidence="1">Uncharacterized protein</fullName>
    </submittedName>
</protein>